<gene>
    <name evidence="1" type="ORF">GSTUAT00000173001</name>
</gene>
<keyword evidence="2" id="KW-1185">Reference proteome</keyword>
<accession>A0A292Q7X1</accession>
<evidence type="ECO:0000313" key="1">
    <source>
        <dbReference type="EMBL" id="CUS15896.1"/>
    </source>
</evidence>
<dbReference type="AlphaFoldDB" id="A0A292Q7X1"/>
<reference evidence="1" key="1">
    <citation type="submission" date="2015-10" db="EMBL/GenBank/DDBJ databases">
        <authorList>
            <person name="Regsiter A."/>
            <person name="william w."/>
        </authorList>
    </citation>
    <scope>NUCLEOTIDE SEQUENCE</scope>
    <source>
        <strain evidence="1">Montdore</strain>
    </source>
</reference>
<proteinExistence type="predicted"/>
<evidence type="ECO:0000313" key="2">
    <source>
        <dbReference type="Proteomes" id="UP001412239"/>
    </source>
</evidence>
<protein>
    <submittedName>
        <fullName evidence="1">Uncharacterized protein</fullName>
    </submittedName>
</protein>
<organism evidence="1 2">
    <name type="scientific">Tuber aestivum</name>
    <name type="common">summer truffle</name>
    <dbReference type="NCBI Taxonomy" id="59557"/>
    <lineage>
        <taxon>Eukaryota</taxon>
        <taxon>Fungi</taxon>
        <taxon>Dikarya</taxon>
        <taxon>Ascomycota</taxon>
        <taxon>Pezizomycotina</taxon>
        <taxon>Pezizomycetes</taxon>
        <taxon>Pezizales</taxon>
        <taxon>Tuberaceae</taxon>
        <taxon>Tuber</taxon>
    </lineage>
</organism>
<name>A0A292Q7X1_9PEZI</name>
<dbReference type="EMBL" id="LN890943">
    <property type="protein sequence ID" value="CUS15896.1"/>
    <property type="molecule type" value="Genomic_DNA"/>
</dbReference>
<sequence>MEYHAPSLTARMVRTLLHPLQNPSDTNDTLEAVQRTITGKSVKKGVGF</sequence>
<dbReference type="Proteomes" id="UP001412239">
    <property type="component" value="Unassembled WGS sequence"/>
</dbReference>